<feature type="region of interest" description="Disordered" evidence="1">
    <location>
        <begin position="131"/>
        <end position="150"/>
    </location>
</feature>
<feature type="region of interest" description="Disordered" evidence="1">
    <location>
        <begin position="775"/>
        <end position="879"/>
    </location>
</feature>
<evidence type="ECO:0000313" key="2">
    <source>
        <dbReference type="EMBL" id="KIJ40083.1"/>
    </source>
</evidence>
<reference evidence="2 3" key="1">
    <citation type="submission" date="2014-06" db="EMBL/GenBank/DDBJ databases">
        <title>Evolutionary Origins and Diversification of the Mycorrhizal Mutualists.</title>
        <authorList>
            <consortium name="DOE Joint Genome Institute"/>
            <consortium name="Mycorrhizal Genomics Consortium"/>
            <person name="Kohler A."/>
            <person name="Kuo A."/>
            <person name="Nagy L.G."/>
            <person name="Floudas D."/>
            <person name="Copeland A."/>
            <person name="Barry K.W."/>
            <person name="Cichocki N."/>
            <person name="Veneault-Fourrey C."/>
            <person name="LaButti K."/>
            <person name="Lindquist E.A."/>
            <person name="Lipzen A."/>
            <person name="Lundell T."/>
            <person name="Morin E."/>
            <person name="Murat C."/>
            <person name="Riley R."/>
            <person name="Ohm R."/>
            <person name="Sun H."/>
            <person name="Tunlid A."/>
            <person name="Henrissat B."/>
            <person name="Grigoriev I.V."/>
            <person name="Hibbett D.S."/>
            <person name="Martin F."/>
        </authorList>
    </citation>
    <scope>NUCLEOTIDE SEQUENCE [LARGE SCALE GENOMIC DNA]</scope>
    <source>
        <strain evidence="2 3">SS14</strain>
    </source>
</reference>
<dbReference type="AlphaFoldDB" id="A0A0C9UAC4"/>
<evidence type="ECO:0000313" key="3">
    <source>
        <dbReference type="Proteomes" id="UP000054279"/>
    </source>
</evidence>
<feature type="compositionally biased region" description="Polar residues" evidence="1">
    <location>
        <begin position="79"/>
        <end position="90"/>
    </location>
</feature>
<feature type="compositionally biased region" description="Low complexity" evidence="1">
    <location>
        <begin position="628"/>
        <end position="638"/>
    </location>
</feature>
<organism evidence="2 3">
    <name type="scientific">Sphaerobolus stellatus (strain SS14)</name>
    <dbReference type="NCBI Taxonomy" id="990650"/>
    <lineage>
        <taxon>Eukaryota</taxon>
        <taxon>Fungi</taxon>
        <taxon>Dikarya</taxon>
        <taxon>Basidiomycota</taxon>
        <taxon>Agaricomycotina</taxon>
        <taxon>Agaricomycetes</taxon>
        <taxon>Phallomycetidae</taxon>
        <taxon>Geastrales</taxon>
        <taxon>Sphaerobolaceae</taxon>
        <taxon>Sphaerobolus</taxon>
    </lineage>
</organism>
<name>A0A0C9UAC4_SPHS4</name>
<feature type="region of interest" description="Disordered" evidence="1">
    <location>
        <begin position="72"/>
        <end position="110"/>
    </location>
</feature>
<dbReference type="EMBL" id="KN837147">
    <property type="protein sequence ID" value="KIJ40083.1"/>
    <property type="molecule type" value="Genomic_DNA"/>
</dbReference>
<dbReference type="Proteomes" id="UP000054279">
    <property type="component" value="Unassembled WGS sequence"/>
</dbReference>
<proteinExistence type="predicted"/>
<feature type="compositionally biased region" description="Polar residues" evidence="1">
    <location>
        <begin position="194"/>
        <end position="204"/>
    </location>
</feature>
<protein>
    <submittedName>
        <fullName evidence="2">Uncharacterized protein</fullName>
    </submittedName>
</protein>
<feature type="compositionally biased region" description="Low complexity" evidence="1">
    <location>
        <begin position="987"/>
        <end position="997"/>
    </location>
</feature>
<feature type="region of interest" description="Disordered" evidence="1">
    <location>
        <begin position="987"/>
        <end position="1007"/>
    </location>
</feature>
<keyword evidence="3" id="KW-1185">Reference proteome</keyword>
<feature type="region of interest" description="Disordered" evidence="1">
    <location>
        <begin position="194"/>
        <end position="215"/>
    </location>
</feature>
<accession>A0A0C9UAC4</accession>
<gene>
    <name evidence="2" type="ORF">M422DRAFT_49369</name>
</gene>
<feature type="compositionally biased region" description="Polar residues" evidence="1">
    <location>
        <begin position="139"/>
        <end position="150"/>
    </location>
</feature>
<feature type="region of interest" description="Disordered" evidence="1">
    <location>
        <begin position="597"/>
        <end position="683"/>
    </location>
</feature>
<dbReference type="HOGENOM" id="CLU_288060_0_0_1"/>
<sequence length="1088" mass="118914">MVFKRKEPLLTDETDVEKIHTIIECEHAAKLTRHVNKAKKQRRKCPGEVEVTYTNSVIAACQLRLAALAAPSANEGPDPTTQLTSHSCGTSPGADPPSITGQSSPDTCTTEVEATGQLANTANDVLLVQENGSHDAPSPTRSPSPAHSALITTAPSLPSLRIISTPLLPCTVTDSLNGQDPSLLPSLHTVTNALNEHGSSNNDINVGDPINSATLQPTAADPLVSEPTDPGNKKKKCEHRPGLLTKEQLEELQEKKKEIHCWITEKTQAWGVSAVTITTNMGLDNHEKQALNFWNAFQCVFWHREMALNEASVNPGEEVPDLDMESWQKCCHEEYLNLSIPDNVTDKQIEEIKTKRKEILEKYEALQEPDDLEYKEGSTSSLMKQARQELTNHAGWFAARGVLLGGFGVSIDPCDPVSHTLYSVFAGSDIIWKFFDEMRRTWRNSYMISRHCAKKSDDIRKENSVLLRQLWGKAMNEPCTKVPWDNWAADLIKKKKKTIGWPDGVIWPSGPKAYSLLPHGEPAHNLRAALIAPDNKRVKIIDWNAEHIALEESLPYAECDTNNAYKTIPLIISQSSQVLLCIGEMKDQATLCSGRPAKESKLKKNSSLQRKLKRRDEREQVDSDSNDSDASISSSGSSKSRKKGKKKEVKQKSIKEKFAKKRKDSASEPVIARIQPKSQKVIDDSNNDLTECIQEAAPPLVGGGGMMPLAASMVDERNDTGNADKSQAVTLQVPALQPSYPSSLLCEVGAAWQSSYEAPQHTGTPAALQGTAVIQQPRPPSHGNSAAAPQHHPVPHDNSAPIKQRPPSHGDLAAALQPRPPSHVGAAITLQPCPQSRGNSAATLQHRPTLHGNSSAISPRPPSLAGPASTYNPVPLQRPSRYVGGTPQVGTAAHHLAHPPSQSAVFTQAPPRPLSLTDPSAAAIARAPSRAGSVPVVAHYVDPADDPWQDGDREDDLVGQTEYDAQPAYPTQPVHQPHPTYQIQPVYQPQQSQQQPPTRMAVQPSSYGANHNAWDRWQCLTTAQYGSERLGYYAEETGMSYGNQQNDTAGSDPALRYSHEEDGKYLAETWGEQLAPVPEEQGYMDTHT</sequence>
<feature type="compositionally biased region" description="Polar residues" evidence="1">
    <location>
        <begin position="99"/>
        <end position="110"/>
    </location>
</feature>
<feature type="compositionally biased region" description="Polar residues" evidence="1">
    <location>
        <begin position="832"/>
        <end position="843"/>
    </location>
</feature>
<evidence type="ECO:0000256" key="1">
    <source>
        <dbReference type="SAM" id="MobiDB-lite"/>
    </source>
</evidence>
<feature type="compositionally biased region" description="Basic residues" evidence="1">
    <location>
        <begin position="639"/>
        <end position="649"/>
    </location>
</feature>